<gene>
    <name evidence="2" type="ORF">BDD41_1889</name>
</gene>
<sequence length="175" mass="19265">MPRLPLLPEAICEPREVVDAMRARRGGTLRPIDRLILHSPSVAAGWTAHADAALGQTIVPVRLRELATVATSVLMAHDYEVRTHEPAFLAAGGTPEQFTALADVEAARHRDDLFDETERATLGLAIEMSRDIDVSDQTFARIADALPDSRSLVELITIIATYHMTNRVQRALDFC</sequence>
<dbReference type="AlphaFoldDB" id="A0A3D9XSL5"/>
<dbReference type="RefSeq" id="WP_116221433.1">
    <property type="nucleotide sequence ID" value="NZ_CP038196.1"/>
</dbReference>
<dbReference type="EMBL" id="QTUJ01000001">
    <property type="protein sequence ID" value="REF73336.1"/>
    <property type="molecule type" value="Genomic_DNA"/>
</dbReference>
<protein>
    <submittedName>
        <fullName evidence="2">Alkylhydroperoxidase family enzyme</fullName>
    </submittedName>
</protein>
<comment type="caution">
    <text evidence="2">The sequence shown here is derived from an EMBL/GenBank/DDBJ whole genome shotgun (WGS) entry which is preliminary data.</text>
</comment>
<dbReference type="Pfam" id="PF02627">
    <property type="entry name" value="CMD"/>
    <property type="match status" value="1"/>
</dbReference>
<dbReference type="PANTHER" id="PTHR34846:SF11">
    <property type="entry name" value="4-CARBOXYMUCONOLACTONE DECARBOXYLASE FAMILY PROTEIN (AFU_ORTHOLOGUE AFUA_6G11590)"/>
    <property type="match status" value="1"/>
</dbReference>
<dbReference type="PANTHER" id="PTHR34846">
    <property type="entry name" value="4-CARBOXYMUCONOLACTONE DECARBOXYLASE FAMILY PROTEIN (AFU_ORTHOLOGUE AFUA_6G11590)"/>
    <property type="match status" value="1"/>
</dbReference>
<dbReference type="Proteomes" id="UP000256941">
    <property type="component" value="Unassembled WGS sequence"/>
</dbReference>
<dbReference type="GO" id="GO:0051920">
    <property type="term" value="F:peroxiredoxin activity"/>
    <property type="evidence" value="ECO:0007669"/>
    <property type="project" value="InterPro"/>
</dbReference>
<feature type="domain" description="Carboxymuconolactone decarboxylase-like" evidence="1">
    <location>
        <begin position="40"/>
        <end position="109"/>
    </location>
</feature>
<evidence type="ECO:0000313" key="3">
    <source>
        <dbReference type="Proteomes" id="UP000256941"/>
    </source>
</evidence>
<dbReference type="InterPro" id="IPR029032">
    <property type="entry name" value="AhpD-like"/>
</dbReference>
<reference evidence="2 3" key="1">
    <citation type="submission" date="2018-08" db="EMBL/GenBank/DDBJ databases">
        <title>Genomic Encyclopedia of Archaeal and Bacterial Type Strains, Phase II (KMG-II): from individual species to whole genera.</title>
        <authorList>
            <person name="Goeker M."/>
        </authorList>
    </citation>
    <scope>NUCLEOTIDE SEQUENCE [LARGE SCALE GENOMIC DNA]</scope>
    <source>
        <strain evidence="2 3">DSM 17099</strain>
    </source>
</reference>
<organism evidence="2 3">
    <name type="scientific">Paracoccus versutus</name>
    <name type="common">Thiobacillus versutus</name>
    <dbReference type="NCBI Taxonomy" id="34007"/>
    <lineage>
        <taxon>Bacteria</taxon>
        <taxon>Pseudomonadati</taxon>
        <taxon>Pseudomonadota</taxon>
        <taxon>Alphaproteobacteria</taxon>
        <taxon>Rhodobacterales</taxon>
        <taxon>Paracoccaceae</taxon>
        <taxon>Paracoccus</taxon>
    </lineage>
</organism>
<keyword evidence="2" id="KW-0560">Oxidoreductase</keyword>
<proteinExistence type="predicted"/>
<dbReference type="Gene3D" id="1.20.1290.10">
    <property type="entry name" value="AhpD-like"/>
    <property type="match status" value="1"/>
</dbReference>
<dbReference type="InterPro" id="IPR003779">
    <property type="entry name" value="CMD-like"/>
</dbReference>
<accession>A0A3D9XSL5</accession>
<evidence type="ECO:0000313" key="2">
    <source>
        <dbReference type="EMBL" id="REF73336.1"/>
    </source>
</evidence>
<evidence type="ECO:0000259" key="1">
    <source>
        <dbReference type="Pfam" id="PF02627"/>
    </source>
</evidence>
<name>A0A3D9XSL5_PARVE</name>
<dbReference type="SUPFAM" id="SSF69118">
    <property type="entry name" value="AhpD-like"/>
    <property type="match status" value="1"/>
</dbReference>
<keyword evidence="2" id="KW-0575">Peroxidase</keyword>